<dbReference type="Proteomes" id="UP001219901">
    <property type="component" value="Chromosome"/>
</dbReference>
<dbReference type="InterPro" id="IPR005000">
    <property type="entry name" value="Aldolase/citrate-lyase_domain"/>
</dbReference>
<dbReference type="GO" id="GO:0005737">
    <property type="term" value="C:cytoplasm"/>
    <property type="evidence" value="ECO:0007669"/>
    <property type="project" value="TreeGrafter"/>
</dbReference>
<dbReference type="RefSeq" id="WP_342822815.1">
    <property type="nucleotide sequence ID" value="NZ_CP046146.1"/>
</dbReference>
<dbReference type="PANTHER" id="PTHR30502:SF0">
    <property type="entry name" value="PHOSPHOENOLPYRUVATE CARBOXYLASE FAMILY PROTEIN"/>
    <property type="match status" value="1"/>
</dbReference>
<dbReference type="Gene3D" id="3.20.20.60">
    <property type="entry name" value="Phosphoenolpyruvate-binding domains"/>
    <property type="match status" value="1"/>
</dbReference>
<dbReference type="EMBL" id="WMBE01000001">
    <property type="protein sequence ID" value="MDG0865991.1"/>
    <property type="molecule type" value="Genomic_DNA"/>
</dbReference>
<dbReference type="PANTHER" id="PTHR30502">
    <property type="entry name" value="2-KETO-3-DEOXY-L-RHAMNONATE ALDOLASE"/>
    <property type="match status" value="1"/>
</dbReference>
<comment type="similarity">
    <text evidence="1">Belongs to the HpcH/HpaI aldolase family.</text>
</comment>
<evidence type="ECO:0000256" key="2">
    <source>
        <dbReference type="ARBA" id="ARBA00022723"/>
    </source>
</evidence>
<proteinExistence type="inferred from homology"/>
<evidence type="ECO:0000313" key="8">
    <source>
        <dbReference type="Proteomes" id="UP001321249"/>
    </source>
</evidence>
<dbReference type="Proteomes" id="UP001321249">
    <property type="component" value="Unassembled WGS sequence"/>
</dbReference>
<evidence type="ECO:0000256" key="1">
    <source>
        <dbReference type="ARBA" id="ARBA00005568"/>
    </source>
</evidence>
<reference evidence="7 8" key="1">
    <citation type="submission" date="2019-11" db="EMBL/GenBank/DDBJ databases">
        <authorList>
            <person name="Cho J.-C."/>
        </authorList>
    </citation>
    <scope>NUCLEOTIDE SEQUENCE [LARGE SCALE GENOMIC DNA]</scope>
    <source>
        <strain evidence="6 7">JH1073</strain>
        <strain evidence="5 8">JH702</strain>
    </source>
</reference>
<dbReference type="SUPFAM" id="SSF51621">
    <property type="entry name" value="Phosphoenolpyruvate/pyruvate domain"/>
    <property type="match status" value="1"/>
</dbReference>
<dbReference type="InterPro" id="IPR040442">
    <property type="entry name" value="Pyrv_kinase-like_dom_sf"/>
</dbReference>
<dbReference type="AlphaFoldDB" id="A0AAJ5ZE59"/>
<reference evidence="6" key="2">
    <citation type="journal article" date="2023" name="Nat. Commun.">
        <title>Cultivation of marine bacteria of the SAR202 clade.</title>
        <authorList>
            <person name="Lim Y."/>
            <person name="Seo J.H."/>
            <person name="Giovannoni S.J."/>
            <person name="Kang I."/>
            <person name="Cho J.C."/>
        </authorList>
    </citation>
    <scope>NUCLEOTIDE SEQUENCE</scope>
    <source>
        <strain evidence="6">JH1073</strain>
    </source>
</reference>
<evidence type="ECO:0000313" key="6">
    <source>
        <dbReference type="EMBL" id="WFG39280.1"/>
    </source>
</evidence>
<dbReference type="GO" id="GO:0016832">
    <property type="term" value="F:aldehyde-lyase activity"/>
    <property type="evidence" value="ECO:0007669"/>
    <property type="project" value="TreeGrafter"/>
</dbReference>
<accession>A0AAJ5ZE59</accession>
<gene>
    <name evidence="5" type="ORF">GKO46_02760</name>
    <name evidence="6" type="ORF">GKO48_06500</name>
</gene>
<evidence type="ECO:0000256" key="3">
    <source>
        <dbReference type="ARBA" id="ARBA00023239"/>
    </source>
</evidence>
<reference evidence="7" key="3">
    <citation type="submission" date="2023-06" db="EMBL/GenBank/DDBJ databases">
        <title>Pangenomics reveal diversification of enzyme families and niche specialization in globally abundant SAR202 bacteria.</title>
        <authorList>
            <person name="Saw J.H.W."/>
        </authorList>
    </citation>
    <scope>NUCLEOTIDE SEQUENCE [LARGE SCALE GENOMIC DNA]</scope>
    <source>
        <strain evidence="7">JH1073</strain>
    </source>
</reference>
<keyword evidence="2" id="KW-0479">Metal-binding</keyword>
<sequence>MAKRINKCIELLEQGQPFYATHPTELSYEAGVKDSQTWADMLMMDFEHHPFDTVGLTNYMRGLRDGGPTPSGHLTPTVLCTLPSNAITPEEVRYNAWQARHVLSAGVHGILHTHTRTAESVKAFVQTTRYPFQELEKDVIGEGLRGSGGQKPSNEIWGLDTAEYARRADPWPLNPEGELLLGLKIEDRYCLENVDEIVEVPGIGFAEWGPGDMGMSLGHPDAHDPPYPQDMNDARDKIAAALKRKNIGFYASWADDNMTMEQRVDYSIDVVGVMMMGATEEWAAYGRKKTGRTMPV</sequence>
<keyword evidence="3" id="KW-0456">Lyase</keyword>
<dbReference type="EMBL" id="CP046147">
    <property type="protein sequence ID" value="WFG39280.1"/>
    <property type="molecule type" value="Genomic_DNA"/>
</dbReference>
<evidence type="ECO:0000313" key="5">
    <source>
        <dbReference type="EMBL" id="MDG0865991.1"/>
    </source>
</evidence>
<feature type="domain" description="HpcH/HpaI aldolase/citrate lyase" evidence="4">
    <location>
        <begin position="100"/>
        <end position="253"/>
    </location>
</feature>
<keyword evidence="7" id="KW-1185">Reference proteome</keyword>
<dbReference type="InterPro" id="IPR015813">
    <property type="entry name" value="Pyrv/PenolPyrv_kinase-like_dom"/>
</dbReference>
<name>A0AAJ5ZE59_9CHLR</name>
<dbReference type="Pfam" id="PF03328">
    <property type="entry name" value="HpcH_HpaI"/>
    <property type="match status" value="1"/>
</dbReference>
<evidence type="ECO:0000259" key="4">
    <source>
        <dbReference type="Pfam" id="PF03328"/>
    </source>
</evidence>
<organism evidence="6 7">
    <name type="scientific">Candidatus Lucifugimonas marina</name>
    <dbReference type="NCBI Taxonomy" id="3038979"/>
    <lineage>
        <taxon>Bacteria</taxon>
        <taxon>Bacillati</taxon>
        <taxon>Chloroflexota</taxon>
        <taxon>Dehalococcoidia</taxon>
        <taxon>SAR202 cluster</taxon>
        <taxon>Candidatus Lucifugimonadales</taxon>
        <taxon>Candidatus Lucifugimonadaceae</taxon>
        <taxon>Candidatus Lucifugimonas</taxon>
    </lineage>
</organism>
<evidence type="ECO:0000313" key="7">
    <source>
        <dbReference type="Proteomes" id="UP001219901"/>
    </source>
</evidence>
<protein>
    <recommendedName>
        <fullName evidence="4">HpcH/HpaI aldolase/citrate lyase domain-containing protein</fullName>
    </recommendedName>
</protein>
<dbReference type="GO" id="GO:0046872">
    <property type="term" value="F:metal ion binding"/>
    <property type="evidence" value="ECO:0007669"/>
    <property type="project" value="UniProtKB-KW"/>
</dbReference>
<dbReference type="InterPro" id="IPR050251">
    <property type="entry name" value="HpcH-HpaI_aldolase"/>
</dbReference>